<feature type="transmembrane region" description="Helical" evidence="2">
    <location>
        <begin position="234"/>
        <end position="260"/>
    </location>
</feature>
<keyword evidence="2" id="KW-0472">Membrane</keyword>
<sequence length="322" mass="33969">MADAAQAPSGTRWIGDTSWATWLTIQVARIPNTARSRAAERERAGVKEPATGLLRSDDADFRAAARKVAASAPRQFGRLDEVILRGRFVLRGDDIATLDELVHEAVRIAAHGFARPGSSASDIAALDARLVYAEDFLKRREGEIARRRYARGLLSGVILTFVALGVIAGGGAAVITLWRGGPIPPEQADALRDVLVAVGAGAAGACVSVLLRMHKLNDLPIEVAAGGAARYRIFLGWFFAAAVVFLLKSGILAATVFVIPDGRVESWFFWGSVGFLAGFNERWATNLISRSPRDGAETPPATGKASGAATSPAGGSADGHET</sequence>
<keyword evidence="2" id="KW-0812">Transmembrane</keyword>
<feature type="region of interest" description="Disordered" evidence="1">
    <location>
        <begin position="290"/>
        <end position="322"/>
    </location>
</feature>
<evidence type="ECO:0000256" key="1">
    <source>
        <dbReference type="SAM" id="MobiDB-lite"/>
    </source>
</evidence>
<name>A0ABP9M632_9MICO</name>
<accession>A0ABP9M632</accession>
<keyword evidence="2" id="KW-1133">Transmembrane helix</keyword>
<feature type="compositionally biased region" description="Low complexity" evidence="1">
    <location>
        <begin position="298"/>
        <end position="315"/>
    </location>
</feature>
<dbReference type="Proteomes" id="UP001501407">
    <property type="component" value="Unassembled WGS sequence"/>
</dbReference>
<reference evidence="4" key="1">
    <citation type="journal article" date="2019" name="Int. J. Syst. Evol. Microbiol.">
        <title>The Global Catalogue of Microorganisms (GCM) 10K type strain sequencing project: providing services to taxonomists for standard genome sequencing and annotation.</title>
        <authorList>
            <consortium name="The Broad Institute Genomics Platform"/>
            <consortium name="The Broad Institute Genome Sequencing Center for Infectious Disease"/>
            <person name="Wu L."/>
            <person name="Ma J."/>
        </authorList>
    </citation>
    <scope>NUCLEOTIDE SEQUENCE [LARGE SCALE GENOMIC DNA]</scope>
    <source>
        <strain evidence="4">JCM 18959</strain>
    </source>
</reference>
<keyword evidence="4" id="KW-1185">Reference proteome</keyword>
<evidence type="ECO:0000256" key="2">
    <source>
        <dbReference type="SAM" id="Phobius"/>
    </source>
</evidence>
<protein>
    <submittedName>
        <fullName evidence="3">Uncharacterized protein</fullName>
    </submittedName>
</protein>
<dbReference type="EMBL" id="BAABKZ010000001">
    <property type="protein sequence ID" value="GAA5089918.1"/>
    <property type="molecule type" value="Genomic_DNA"/>
</dbReference>
<organism evidence="3 4">
    <name type="scientific">Microbacterium yannicii</name>
    <dbReference type="NCBI Taxonomy" id="671622"/>
    <lineage>
        <taxon>Bacteria</taxon>
        <taxon>Bacillati</taxon>
        <taxon>Actinomycetota</taxon>
        <taxon>Actinomycetes</taxon>
        <taxon>Micrococcales</taxon>
        <taxon>Microbacteriaceae</taxon>
        <taxon>Microbacterium</taxon>
    </lineage>
</organism>
<feature type="transmembrane region" description="Helical" evidence="2">
    <location>
        <begin position="153"/>
        <end position="178"/>
    </location>
</feature>
<evidence type="ECO:0000313" key="3">
    <source>
        <dbReference type="EMBL" id="GAA5089918.1"/>
    </source>
</evidence>
<proteinExistence type="predicted"/>
<evidence type="ECO:0000313" key="4">
    <source>
        <dbReference type="Proteomes" id="UP001501407"/>
    </source>
</evidence>
<comment type="caution">
    <text evidence="3">The sequence shown here is derived from an EMBL/GenBank/DDBJ whole genome shotgun (WGS) entry which is preliminary data.</text>
</comment>
<dbReference type="RefSeq" id="WP_194413245.1">
    <property type="nucleotide sequence ID" value="NZ_BAABKZ010000001.1"/>
</dbReference>
<feature type="transmembrane region" description="Helical" evidence="2">
    <location>
        <begin position="190"/>
        <end position="213"/>
    </location>
</feature>
<gene>
    <name evidence="3" type="ORF">GCM10025760_14640</name>
</gene>